<dbReference type="Proteomes" id="UP001139103">
    <property type="component" value="Unassembled WGS sequence"/>
</dbReference>
<keyword evidence="2" id="KW-1185">Reference proteome</keyword>
<evidence type="ECO:0000313" key="2">
    <source>
        <dbReference type="Proteomes" id="UP001139103"/>
    </source>
</evidence>
<sequence length="121" mass="13617">MVGDIDSDSSEKYEAMAETLKRISLSYPEDSAERRAIFAAARALASEFHAESRRQYEEFLQEFPVTDAMIDTALAATANSPEGTMASVHGEMWVLVIDPDGKRRLIRPNLIHWDEEDALDK</sequence>
<evidence type="ECO:0000313" key="1">
    <source>
        <dbReference type="EMBL" id="MCC9629977.1"/>
    </source>
</evidence>
<gene>
    <name evidence="1" type="ORF">LOC68_16415</name>
</gene>
<accession>A0A9X1MQ58</accession>
<protein>
    <submittedName>
        <fullName evidence="1">Uncharacterized protein</fullName>
    </submittedName>
</protein>
<reference evidence="1" key="1">
    <citation type="submission" date="2021-11" db="EMBL/GenBank/DDBJ databases">
        <title>Genome sequence.</title>
        <authorList>
            <person name="Sun Q."/>
        </authorList>
    </citation>
    <scope>NUCLEOTIDE SEQUENCE</scope>
    <source>
        <strain evidence="1">JC732</strain>
    </source>
</reference>
<organism evidence="1 2">
    <name type="scientific">Blastopirellula sediminis</name>
    <dbReference type="NCBI Taxonomy" id="2894196"/>
    <lineage>
        <taxon>Bacteria</taxon>
        <taxon>Pseudomonadati</taxon>
        <taxon>Planctomycetota</taxon>
        <taxon>Planctomycetia</taxon>
        <taxon>Pirellulales</taxon>
        <taxon>Pirellulaceae</taxon>
        <taxon>Blastopirellula</taxon>
    </lineage>
</organism>
<name>A0A9X1MQ58_9BACT</name>
<dbReference type="RefSeq" id="WP_230220722.1">
    <property type="nucleotide sequence ID" value="NZ_JAJKFT010000010.1"/>
</dbReference>
<dbReference type="EMBL" id="JAJKFT010000010">
    <property type="protein sequence ID" value="MCC9629977.1"/>
    <property type="molecule type" value="Genomic_DNA"/>
</dbReference>
<proteinExistence type="predicted"/>
<dbReference type="AlphaFoldDB" id="A0A9X1MQ58"/>
<comment type="caution">
    <text evidence="1">The sequence shown here is derived from an EMBL/GenBank/DDBJ whole genome shotgun (WGS) entry which is preliminary data.</text>
</comment>